<evidence type="ECO:0000313" key="1">
    <source>
        <dbReference type="EMBL" id="ABV87947.1"/>
    </source>
</evidence>
<dbReference type="OrthoDB" id="6265985at2"/>
<dbReference type="HOGENOM" id="CLU_1905324_0_0_6"/>
<dbReference type="eggNOG" id="ENOG5031GRS">
    <property type="taxonomic scope" value="Bacteria"/>
</dbReference>
<organism evidence="1 2">
    <name type="scientific">Shewanella pealeana (strain ATCC 700345 / ANG-SQ1)</name>
    <dbReference type="NCBI Taxonomy" id="398579"/>
    <lineage>
        <taxon>Bacteria</taxon>
        <taxon>Pseudomonadati</taxon>
        <taxon>Pseudomonadota</taxon>
        <taxon>Gammaproteobacteria</taxon>
        <taxon>Alteromonadales</taxon>
        <taxon>Shewanellaceae</taxon>
        <taxon>Shewanella</taxon>
    </lineage>
</organism>
<dbReference type="KEGG" id="spl:Spea_2627"/>
<gene>
    <name evidence="1" type="ordered locus">Spea_2627</name>
</gene>
<sequence>MSEELTNKQQKCRRKLAKYQQKISHYSQLKDSEISLKKRAAKLCKYRLKIIKRQLKLKRIDAQIVQFAAYTKLIPANDSAANASILTQHSVNSSPAQADLYRPHKAKPCKSCPALRGKACLCAMKNEQRKQA</sequence>
<reference evidence="1 2" key="1">
    <citation type="submission" date="2007-10" db="EMBL/GenBank/DDBJ databases">
        <title>Complete sequence of Shewanella pealeana ATCC 700345.</title>
        <authorList>
            <consortium name="US DOE Joint Genome Institute"/>
            <person name="Copeland A."/>
            <person name="Lucas S."/>
            <person name="Lapidus A."/>
            <person name="Barry K."/>
            <person name="Glavina del Rio T."/>
            <person name="Dalin E."/>
            <person name="Tice H."/>
            <person name="Pitluck S."/>
            <person name="Chertkov O."/>
            <person name="Brettin T."/>
            <person name="Bruce D."/>
            <person name="Detter J.C."/>
            <person name="Han C."/>
            <person name="Schmutz J."/>
            <person name="Larimer F."/>
            <person name="Land M."/>
            <person name="Hauser L."/>
            <person name="Kyrpides N."/>
            <person name="Kim E."/>
            <person name="Zhao J.-S.Z."/>
            <person name="Manno D."/>
            <person name="Hawari J."/>
            <person name="Richardson P."/>
        </authorList>
    </citation>
    <scope>NUCLEOTIDE SEQUENCE [LARGE SCALE GENOMIC DNA]</scope>
    <source>
        <strain evidence="2">ATCC 700345 / ANG-SQ1</strain>
    </source>
</reference>
<evidence type="ECO:0000313" key="2">
    <source>
        <dbReference type="Proteomes" id="UP000002608"/>
    </source>
</evidence>
<dbReference type="AlphaFoldDB" id="A8H5W0"/>
<name>A8H5W0_SHEPA</name>
<dbReference type="EMBL" id="CP000851">
    <property type="protein sequence ID" value="ABV87947.1"/>
    <property type="molecule type" value="Genomic_DNA"/>
</dbReference>
<protein>
    <submittedName>
        <fullName evidence="1">Uncharacterized protein</fullName>
    </submittedName>
</protein>
<keyword evidence="2" id="KW-1185">Reference proteome</keyword>
<accession>A8H5W0</accession>
<proteinExistence type="predicted"/>
<dbReference type="RefSeq" id="WP_012155853.1">
    <property type="nucleotide sequence ID" value="NC_009901.1"/>
</dbReference>
<dbReference type="Proteomes" id="UP000002608">
    <property type="component" value="Chromosome"/>
</dbReference>